<keyword evidence="2" id="KW-0999">Mitochondrion inner membrane</keyword>
<sequence length="84" mass="10354">MRHMYVEFLIFWFSDEAEKWEKITYAGIATCTVYTIYNLYKGNLTHPRYYEEPPKSYRIHKKDFPWGPDPLIEHIKEEEVKKHR</sequence>
<evidence type="ECO:0000256" key="1">
    <source>
        <dbReference type="ARBA" id="ARBA00004273"/>
    </source>
</evidence>
<dbReference type="SUPFAM" id="SSF81411">
    <property type="entry name" value="Mitochondrial cytochrome c oxidase subunit VIa"/>
    <property type="match status" value="1"/>
</dbReference>
<keyword evidence="7" id="KW-1185">Reference proteome</keyword>
<comment type="subcellular location">
    <subcellularLocation>
        <location evidence="1">Mitochondrion inner membrane</location>
    </subcellularLocation>
</comment>
<dbReference type="AlphaFoldDB" id="A0ABC8USU1"/>
<dbReference type="PANTHER" id="PTHR11504">
    <property type="entry name" value="CYTOCHROME C OXIDASE POLYPEPTIDE VIA"/>
    <property type="match status" value="1"/>
</dbReference>
<dbReference type="InterPro" id="IPR036418">
    <property type="entry name" value="Cyt_c_oxidase_su6a_sf"/>
</dbReference>
<evidence type="ECO:0000313" key="7">
    <source>
        <dbReference type="Proteomes" id="UP001642360"/>
    </source>
</evidence>
<comment type="caution">
    <text evidence="6">The sequence shown here is derived from an EMBL/GenBank/DDBJ whole genome shotgun (WGS) entry which is preliminary data.</text>
</comment>
<dbReference type="Gene3D" id="4.10.95.10">
    <property type="entry name" value="Cytochrome c oxidase, subunit VIa"/>
    <property type="match status" value="1"/>
</dbReference>
<evidence type="ECO:0000313" key="6">
    <source>
        <dbReference type="EMBL" id="CAK9184105.1"/>
    </source>
</evidence>
<evidence type="ECO:0000256" key="5">
    <source>
        <dbReference type="ARBA" id="ARBA00023136"/>
    </source>
</evidence>
<gene>
    <name evidence="6" type="ORF">ILEXP_LOCUS54400</name>
</gene>
<keyword evidence="4" id="KW-0496">Mitochondrion</keyword>
<dbReference type="InterPro" id="IPR001349">
    <property type="entry name" value="Cyt_c_oxidase_su6a"/>
</dbReference>
<organism evidence="6 7">
    <name type="scientific">Ilex paraguariensis</name>
    <name type="common">yerba mate</name>
    <dbReference type="NCBI Taxonomy" id="185542"/>
    <lineage>
        <taxon>Eukaryota</taxon>
        <taxon>Viridiplantae</taxon>
        <taxon>Streptophyta</taxon>
        <taxon>Embryophyta</taxon>
        <taxon>Tracheophyta</taxon>
        <taxon>Spermatophyta</taxon>
        <taxon>Magnoliopsida</taxon>
        <taxon>eudicotyledons</taxon>
        <taxon>Gunneridae</taxon>
        <taxon>Pentapetalae</taxon>
        <taxon>asterids</taxon>
        <taxon>campanulids</taxon>
        <taxon>Aquifoliales</taxon>
        <taxon>Aquifoliaceae</taxon>
        <taxon>Ilex</taxon>
    </lineage>
</organism>
<protein>
    <submittedName>
        <fullName evidence="6">Uncharacterized protein</fullName>
    </submittedName>
</protein>
<name>A0ABC8USU1_9AQUA</name>
<keyword evidence="5" id="KW-0472">Membrane</keyword>
<evidence type="ECO:0000256" key="3">
    <source>
        <dbReference type="ARBA" id="ARBA00022946"/>
    </source>
</evidence>
<accession>A0ABC8USU1</accession>
<dbReference type="EMBL" id="CAUOFW020008847">
    <property type="protein sequence ID" value="CAK9184105.1"/>
    <property type="molecule type" value="Genomic_DNA"/>
</dbReference>
<reference evidence="6 7" key="1">
    <citation type="submission" date="2024-02" db="EMBL/GenBank/DDBJ databases">
        <authorList>
            <person name="Vignale AGUSTIN F."/>
            <person name="Sosa J E."/>
            <person name="Modenutti C."/>
        </authorList>
    </citation>
    <scope>NUCLEOTIDE SEQUENCE [LARGE SCALE GENOMIC DNA]</scope>
</reference>
<dbReference type="PANTHER" id="PTHR11504:SF0">
    <property type="entry name" value="CYTOCHROME C OXIDASE SUBUNIT"/>
    <property type="match status" value="1"/>
</dbReference>
<dbReference type="GO" id="GO:0005743">
    <property type="term" value="C:mitochondrial inner membrane"/>
    <property type="evidence" value="ECO:0007669"/>
    <property type="project" value="UniProtKB-SubCell"/>
</dbReference>
<proteinExistence type="predicted"/>
<evidence type="ECO:0000256" key="4">
    <source>
        <dbReference type="ARBA" id="ARBA00023128"/>
    </source>
</evidence>
<evidence type="ECO:0000256" key="2">
    <source>
        <dbReference type="ARBA" id="ARBA00022792"/>
    </source>
</evidence>
<dbReference type="Proteomes" id="UP001642360">
    <property type="component" value="Unassembled WGS sequence"/>
</dbReference>
<keyword evidence="3" id="KW-0809">Transit peptide</keyword>